<comment type="similarity">
    <text evidence="1">Belongs to the short-chain dehydrogenases/reductases (SDR) family.</text>
</comment>
<dbReference type="InterPro" id="IPR020904">
    <property type="entry name" value="Sc_DH/Rdtase_CS"/>
</dbReference>
<dbReference type="PRINTS" id="PR00081">
    <property type="entry name" value="GDHRDH"/>
</dbReference>
<dbReference type="GO" id="GO:0030497">
    <property type="term" value="P:fatty acid elongation"/>
    <property type="evidence" value="ECO:0007669"/>
    <property type="project" value="TreeGrafter"/>
</dbReference>
<dbReference type="EMBL" id="SGSU01000023">
    <property type="protein sequence ID" value="RZG64463.1"/>
    <property type="molecule type" value="Genomic_DNA"/>
</dbReference>
<proteinExistence type="inferred from homology"/>
<dbReference type="PRINTS" id="PR00080">
    <property type="entry name" value="SDRFAMILY"/>
</dbReference>
<keyword evidence="2" id="KW-0560">Oxidoreductase</keyword>
<name>A0A4Q7ARL6_9GAMM</name>
<gene>
    <name evidence="2" type="ORF">EXE25_16725</name>
</gene>
<sequence length="250" mass="26419">MFNLVQKKIVVTGAAQGNGEAIAKTLAKLGATVILADMNYEKLQNVKNDIEAAGGRAYSFALNVADQQCCQDFAKAVYDTIGDIDVLVNNAGILRRSNFESATSIQDLSDTIDVNVKGSYYLINALFESLKKTQGNIVNVASIQSFVAATGATAYAISKGAVAQMTRTLAAELAKYHIRVNAIAPGVIETPMTEATRANPAALEAYLRHVPMNRMGQPAELAGPVAFLCSDAASYVTGCILSVDGGYLTV</sequence>
<dbReference type="FunFam" id="3.40.50.720:FF:000084">
    <property type="entry name" value="Short-chain dehydrogenase reductase"/>
    <property type="match status" value="1"/>
</dbReference>
<dbReference type="PROSITE" id="PS00061">
    <property type="entry name" value="ADH_SHORT"/>
    <property type="match status" value="1"/>
</dbReference>
<reference evidence="2 3" key="1">
    <citation type="submission" date="2019-02" db="EMBL/GenBank/DDBJ databases">
        <title>The Batch Genome Submission of Acinetobacter spp. strains.</title>
        <authorList>
            <person name="Qin J."/>
            <person name="Hu Y."/>
            <person name="Ye H."/>
            <person name="Wei L."/>
            <person name="Feng Y."/>
            <person name="Zong Z."/>
        </authorList>
    </citation>
    <scope>NUCLEOTIDE SEQUENCE [LARGE SCALE GENOMIC DNA]</scope>
    <source>
        <strain evidence="2 3">WCHABo060081</strain>
    </source>
</reference>
<dbReference type="InterPro" id="IPR036291">
    <property type="entry name" value="NAD(P)-bd_dom_sf"/>
</dbReference>
<dbReference type="InterPro" id="IPR002347">
    <property type="entry name" value="SDR_fam"/>
</dbReference>
<dbReference type="AlphaFoldDB" id="A0A4Q7ARL6"/>
<protein>
    <submittedName>
        <fullName evidence="2">Glucose 1-dehydrogenase</fullName>
        <ecNumber evidence="2">1.1.1.47</ecNumber>
    </submittedName>
</protein>
<dbReference type="PANTHER" id="PTHR42760">
    <property type="entry name" value="SHORT-CHAIN DEHYDROGENASES/REDUCTASES FAMILY MEMBER"/>
    <property type="match status" value="1"/>
</dbReference>
<dbReference type="EC" id="1.1.1.47" evidence="2"/>
<dbReference type="Pfam" id="PF13561">
    <property type="entry name" value="adh_short_C2"/>
    <property type="match status" value="1"/>
</dbReference>
<comment type="caution">
    <text evidence="2">The sequence shown here is derived from an EMBL/GenBank/DDBJ whole genome shotgun (WGS) entry which is preliminary data.</text>
</comment>
<dbReference type="NCBIfam" id="NF005559">
    <property type="entry name" value="PRK07231.1"/>
    <property type="match status" value="1"/>
</dbReference>
<evidence type="ECO:0000256" key="1">
    <source>
        <dbReference type="ARBA" id="ARBA00006484"/>
    </source>
</evidence>
<dbReference type="Proteomes" id="UP000293483">
    <property type="component" value="Unassembled WGS sequence"/>
</dbReference>
<accession>A0A4Q7ARL6</accession>
<dbReference type="Gene3D" id="3.40.50.720">
    <property type="entry name" value="NAD(P)-binding Rossmann-like Domain"/>
    <property type="match status" value="1"/>
</dbReference>
<evidence type="ECO:0000313" key="3">
    <source>
        <dbReference type="Proteomes" id="UP000293483"/>
    </source>
</evidence>
<dbReference type="STRING" id="202951.GCA_001485025_01734"/>
<dbReference type="PANTHER" id="PTHR42760:SF135">
    <property type="entry name" value="BLL7886 PROTEIN"/>
    <property type="match status" value="1"/>
</dbReference>
<dbReference type="GO" id="GO:0047936">
    <property type="term" value="F:glucose 1-dehydrogenase [NAD(P)+] activity"/>
    <property type="evidence" value="ECO:0007669"/>
    <property type="project" value="UniProtKB-EC"/>
</dbReference>
<evidence type="ECO:0000313" key="2">
    <source>
        <dbReference type="EMBL" id="RZG64463.1"/>
    </source>
</evidence>
<dbReference type="RefSeq" id="WP_130148234.1">
    <property type="nucleotide sequence ID" value="NZ_SGSU01000023.1"/>
</dbReference>
<dbReference type="SUPFAM" id="SSF51735">
    <property type="entry name" value="NAD(P)-binding Rossmann-fold domains"/>
    <property type="match status" value="1"/>
</dbReference>
<organism evidence="2 3">
    <name type="scientific">Acinetobacter bouvetii</name>
    <dbReference type="NCBI Taxonomy" id="202951"/>
    <lineage>
        <taxon>Bacteria</taxon>
        <taxon>Pseudomonadati</taxon>
        <taxon>Pseudomonadota</taxon>
        <taxon>Gammaproteobacteria</taxon>
        <taxon>Moraxellales</taxon>
        <taxon>Moraxellaceae</taxon>
        <taxon>Acinetobacter</taxon>
    </lineage>
</organism>